<dbReference type="Proteomes" id="UP001148629">
    <property type="component" value="Unassembled WGS sequence"/>
</dbReference>
<keyword evidence="2" id="KW-1185">Reference proteome</keyword>
<reference evidence="1" key="1">
    <citation type="submission" date="2022-08" db="EMBL/GenBank/DDBJ databases">
        <title>Genome Sequence of Fusarium decemcellulare.</title>
        <authorList>
            <person name="Buettner E."/>
        </authorList>
    </citation>
    <scope>NUCLEOTIDE SEQUENCE</scope>
    <source>
        <strain evidence="1">Babe19</strain>
    </source>
</reference>
<organism evidence="1 2">
    <name type="scientific">Fusarium decemcellulare</name>
    <dbReference type="NCBI Taxonomy" id="57161"/>
    <lineage>
        <taxon>Eukaryota</taxon>
        <taxon>Fungi</taxon>
        <taxon>Dikarya</taxon>
        <taxon>Ascomycota</taxon>
        <taxon>Pezizomycotina</taxon>
        <taxon>Sordariomycetes</taxon>
        <taxon>Hypocreomycetidae</taxon>
        <taxon>Hypocreales</taxon>
        <taxon>Nectriaceae</taxon>
        <taxon>Fusarium</taxon>
        <taxon>Fusarium decemcellulare species complex</taxon>
    </lineage>
</organism>
<accession>A0ACC1SFB7</accession>
<dbReference type="EMBL" id="JANRMS010000527">
    <property type="protein sequence ID" value="KAJ3538313.1"/>
    <property type="molecule type" value="Genomic_DNA"/>
</dbReference>
<proteinExistence type="predicted"/>
<comment type="caution">
    <text evidence="1">The sequence shown here is derived from an EMBL/GenBank/DDBJ whole genome shotgun (WGS) entry which is preliminary data.</text>
</comment>
<evidence type="ECO:0000313" key="1">
    <source>
        <dbReference type="EMBL" id="KAJ3538313.1"/>
    </source>
</evidence>
<gene>
    <name evidence="1" type="ORF">NM208_g5955</name>
</gene>
<protein>
    <submittedName>
        <fullName evidence="1">Uncharacterized protein</fullName>
    </submittedName>
</protein>
<evidence type="ECO:0000313" key="2">
    <source>
        <dbReference type="Proteomes" id="UP001148629"/>
    </source>
</evidence>
<name>A0ACC1SFB7_9HYPO</name>
<sequence>MPPFNPPEPTEAYPIKGIELKPGEKPGIRQELRDFKKDTDAWNLYLLGLWQFQLVPQDKLLSYFQVAGKNPMSSILFLTWHRPYLALFESLLRDAMIHVAEQFTDKEGKEKYLTAAKAFRMPYWDWARADRPVFPNEAIESQEVEVKMPQSLRKEYNFKEGELVKIPNPLYSYSFQDGTVNDLKVDGLLRTTRYHKRGVPDKDETPKAKRDFLIEKLTPFTNGFVKNRQTEINLRERVVYLLQSYELFKHVSYNLFLGEGPGKGQDESFVKGRGFGSLEDVHNALHNLTGGTGDTFGHMNDPAKSAFDPIFWLHHTNIDRLFAIWQGLREDPGKEDAWVTTQDAGFGTWATDPINGKEGLLTPLLPFYRTKEKFWTSAEVHDTATFGYAYPETKSWNFANPSRYRDNIREQLRAIYPSASLANIVLASREGDEKPEATLKERAKKLRQIEKADAPNTALTVLSLANAANPGIAPDLEPILERLTIPPVQLPKELSVVDLVKNETYLEWLVNIKAVKHALGGQYLVHIFLGPVPQDESTVLYAISPYHVGTFSPFGQEEGTSCGKCQEDQAAGIEITGQIPLTIALAERYFAGQLSSLDEEDVKAYLQVNLHWEVIDKDGTRLRSRRDHLEGLLIGVVSNKVTLPQTNGFPNYSDYITVYPEITTKQDGIRGRGEGTGVTEDNKHFY</sequence>